<dbReference type="GO" id="GO:0006935">
    <property type="term" value="P:chemotaxis"/>
    <property type="evidence" value="ECO:0007669"/>
    <property type="project" value="UniProtKB-KW"/>
</dbReference>
<evidence type="ECO:0000256" key="13">
    <source>
        <dbReference type="SAM" id="Phobius"/>
    </source>
</evidence>
<dbReference type="InterPro" id="IPR022522">
    <property type="entry name" value="Flagellar_motor_stator_MotA"/>
</dbReference>
<keyword evidence="8" id="KW-0283">Flagellar rotation</keyword>
<dbReference type="Pfam" id="PF20560">
    <property type="entry name" value="MotA_N"/>
    <property type="match status" value="1"/>
</dbReference>
<evidence type="ECO:0000256" key="4">
    <source>
        <dbReference type="ARBA" id="ARBA00022475"/>
    </source>
</evidence>
<proteinExistence type="inferred from homology"/>
<evidence type="ECO:0000259" key="14">
    <source>
        <dbReference type="Pfam" id="PF01618"/>
    </source>
</evidence>
<feature type="domain" description="Motility protein A N-terminal" evidence="15">
    <location>
        <begin position="5"/>
        <end position="93"/>
    </location>
</feature>
<comment type="caution">
    <text evidence="16">The sequence shown here is derived from an EMBL/GenBank/DDBJ whole genome shotgun (WGS) entry which is preliminary data.</text>
</comment>
<keyword evidence="11" id="KW-0406">Ion transport</keyword>
<dbReference type="InterPro" id="IPR002898">
    <property type="entry name" value="MotA_ExbB_proton_chnl"/>
</dbReference>
<evidence type="ECO:0000313" key="17">
    <source>
        <dbReference type="Proteomes" id="UP000637061"/>
    </source>
</evidence>
<evidence type="ECO:0000313" key="16">
    <source>
        <dbReference type="EMBL" id="MBI6882533.1"/>
    </source>
</evidence>
<keyword evidence="5" id="KW-0145">Chemotaxis</keyword>
<dbReference type="Pfam" id="PF01618">
    <property type="entry name" value="MotA_ExbB"/>
    <property type="match status" value="1"/>
</dbReference>
<dbReference type="PANTHER" id="PTHR30433:SF4">
    <property type="entry name" value="MOTILITY PROTEIN A"/>
    <property type="match status" value="1"/>
</dbReference>
<dbReference type="RefSeq" id="WP_198746149.1">
    <property type="nucleotide sequence ID" value="NZ_JAEHTE010000001.1"/>
</dbReference>
<evidence type="ECO:0000256" key="2">
    <source>
        <dbReference type="ARBA" id="ARBA00008038"/>
    </source>
</evidence>
<evidence type="ECO:0000256" key="3">
    <source>
        <dbReference type="ARBA" id="ARBA00022448"/>
    </source>
</evidence>
<accession>A0A8I1JI25</accession>
<evidence type="ECO:0000256" key="8">
    <source>
        <dbReference type="ARBA" id="ARBA00022779"/>
    </source>
</evidence>
<evidence type="ECO:0000256" key="9">
    <source>
        <dbReference type="ARBA" id="ARBA00022781"/>
    </source>
</evidence>
<evidence type="ECO:0000259" key="15">
    <source>
        <dbReference type="Pfam" id="PF20560"/>
    </source>
</evidence>
<evidence type="ECO:0000256" key="6">
    <source>
        <dbReference type="ARBA" id="ARBA00022519"/>
    </source>
</evidence>
<comment type="subcellular location">
    <subcellularLocation>
        <location evidence="1">Cell inner membrane</location>
        <topology evidence="1">Multi-pass membrane protein</topology>
    </subcellularLocation>
</comment>
<keyword evidence="16" id="KW-0966">Cell projection</keyword>
<dbReference type="InterPro" id="IPR047055">
    <property type="entry name" value="MotA-like"/>
</dbReference>
<feature type="transmembrane region" description="Helical" evidence="13">
    <location>
        <begin position="203"/>
        <end position="224"/>
    </location>
</feature>
<keyword evidence="12 13" id="KW-0472">Membrane</keyword>
<keyword evidence="10 13" id="KW-1133">Transmembrane helix</keyword>
<dbReference type="EMBL" id="JAEHTE010000001">
    <property type="protein sequence ID" value="MBI6882533.1"/>
    <property type="molecule type" value="Genomic_DNA"/>
</dbReference>
<evidence type="ECO:0000256" key="1">
    <source>
        <dbReference type="ARBA" id="ARBA00004429"/>
    </source>
</evidence>
<dbReference type="GO" id="GO:0005886">
    <property type="term" value="C:plasma membrane"/>
    <property type="evidence" value="ECO:0007669"/>
    <property type="project" value="UniProtKB-SubCell"/>
</dbReference>
<dbReference type="GO" id="GO:1902600">
    <property type="term" value="P:proton transmembrane transport"/>
    <property type="evidence" value="ECO:0007669"/>
    <property type="project" value="UniProtKB-KW"/>
</dbReference>
<evidence type="ECO:0000256" key="5">
    <source>
        <dbReference type="ARBA" id="ARBA00022500"/>
    </source>
</evidence>
<keyword evidence="3" id="KW-0813">Transport</keyword>
<gene>
    <name evidence="16" type="primary">motA</name>
    <name evidence="16" type="ORF">JEU22_01295</name>
</gene>
<sequence>MLIAIGFIVVLASVFGGYLLSGGSLGPIWQPLEILMIAGAAIGAFIAGNNVKAIKAVGRSIASLKITTGYNKDTYVQLMVLLYTLLTKSKREGMKAIEKDIEKPEDSEIFKRYPKVLNDKTLVVFISDYMRMMVTGNMNPHELDELMVHEIEELEHELSLASDALSKMADGMPAFGIVAAVMGVVKALTYADATAAELGEMVAHALVGTFIGILMAYGFVAPLATKIDRQIAERLKILQCVRVTLLSSLNGYQPQLACEFGRKTLHSVERPSSIELEDLIRDSKKSGSKE</sequence>
<evidence type="ECO:0000256" key="11">
    <source>
        <dbReference type="ARBA" id="ARBA00023065"/>
    </source>
</evidence>
<dbReference type="InterPro" id="IPR046786">
    <property type="entry name" value="MotA_N"/>
</dbReference>
<reference evidence="16" key="1">
    <citation type="submission" date="2020-12" db="EMBL/GenBank/DDBJ databases">
        <title>Enhanced detection system for hospital associated transmission using whole genome sequencing surveillance.</title>
        <authorList>
            <person name="Harrison L.H."/>
            <person name="Van Tyne D."/>
            <person name="Marsh J.W."/>
            <person name="Griffith M.P."/>
            <person name="Snyder D.J."/>
            <person name="Cooper V.S."/>
            <person name="Mustapha M."/>
        </authorList>
    </citation>
    <scope>NUCLEOTIDE SEQUENCE</scope>
    <source>
        <strain evidence="16">PSB00042</strain>
    </source>
</reference>
<dbReference type="PANTHER" id="PTHR30433">
    <property type="entry name" value="CHEMOTAXIS PROTEIN MOTA"/>
    <property type="match status" value="1"/>
</dbReference>
<evidence type="ECO:0000256" key="10">
    <source>
        <dbReference type="ARBA" id="ARBA00022989"/>
    </source>
</evidence>
<name>A0A8I1JI25_PSEPU</name>
<keyword evidence="16" id="KW-0282">Flagellum</keyword>
<keyword evidence="9" id="KW-0375">Hydrogen ion transport</keyword>
<keyword evidence="6" id="KW-0997">Cell inner membrane</keyword>
<feature type="transmembrane region" description="Helical" evidence="13">
    <location>
        <begin position="32"/>
        <end position="51"/>
    </location>
</feature>
<feature type="transmembrane region" description="Helical" evidence="13">
    <location>
        <begin position="172"/>
        <end position="191"/>
    </location>
</feature>
<dbReference type="PROSITE" id="PS01307">
    <property type="entry name" value="MOTA"/>
    <property type="match status" value="1"/>
</dbReference>
<keyword evidence="4" id="KW-1003">Cell membrane</keyword>
<evidence type="ECO:0000256" key="7">
    <source>
        <dbReference type="ARBA" id="ARBA00022692"/>
    </source>
</evidence>
<feature type="domain" description="MotA/TolQ/ExbB proton channel" evidence="14">
    <location>
        <begin position="129"/>
        <end position="236"/>
    </location>
</feature>
<evidence type="ECO:0000256" key="12">
    <source>
        <dbReference type="ARBA" id="ARBA00023136"/>
    </source>
</evidence>
<dbReference type="Proteomes" id="UP000637061">
    <property type="component" value="Unassembled WGS sequence"/>
</dbReference>
<comment type="similarity">
    <text evidence="2">Belongs to the MotA family.</text>
</comment>
<keyword evidence="16" id="KW-0969">Cilium</keyword>
<dbReference type="GO" id="GO:0071978">
    <property type="term" value="P:bacterial-type flagellum-dependent swarming motility"/>
    <property type="evidence" value="ECO:0007669"/>
    <property type="project" value="InterPro"/>
</dbReference>
<organism evidence="16 17">
    <name type="scientific">Pseudomonas putida</name>
    <name type="common">Arthrobacter siderocapsulatus</name>
    <dbReference type="NCBI Taxonomy" id="303"/>
    <lineage>
        <taxon>Bacteria</taxon>
        <taxon>Pseudomonadati</taxon>
        <taxon>Pseudomonadota</taxon>
        <taxon>Gammaproteobacteria</taxon>
        <taxon>Pseudomonadales</taxon>
        <taxon>Pseudomonadaceae</taxon>
        <taxon>Pseudomonas</taxon>
    </lineage>
</organism>
<dbReference type="AlphaFoldDB" id="A0A8I1JI25"/>
<dbReference type="NCBIfam" id="TIGR03818">
    <property type="entry name" value="MotA1"/>
    <property type="match status" value="1"/>
</dbReference>
<dbReference type="InterPro" id="IPR000540">
    <property type="entry name" value="Flag_MotA_CS"/>
</dbReference>
<keyword evidence="7 13" id="KW-0812">Transmembrane</keyword>
<protein>
    <submittedName>
        <fullName evidence="16">Flagellar motor stator protein MotA</fullName>
    </submittedName>
</protein>